<dbReference type="Proteomes" id="UP000215596">
    <property type="component" value="Unassembled WGS sequence"/>
</dbReference>
<comment type="caution">
    <text evidence="1">The sequence shown here is derived from an EMBL/GenBank/DDBJ whole genome shotgun (WGS) entry which is preliminary data.</text>
</comment>
<dbReference type="EMBL" id="NPBY01000063">
    <property type="protein sequence ID" value="PAD73640.1"/>
    <property type="molecule type" value="Genomic_DNA"/>
</dbReference>
<dbReference type="AlphaFoldDB" id="A0A268EKJ0"/>
<sequence>MNREEILEQLQSKYSEIVKCNQITLYYELEKEIDSCYEVLQSSSQDAYSEKELNLLQEVASLHQTIVGMMEVKKQQMTKLNQLAKDNYARTAVTESYFFDKQS</sequence>
<protein>
    <recommendedName>
        <fullName evidence="3">Flagellar protein FliT</fullName>
    </recommendedName>
</protein>
<name>A0A268EKJ0_9BACL</name>
<proteinExistence type="predicted"/>
<gene>
    <name evidence="1" type="ORF">CHH67_19570</name>
</gene>
<evidence type="ECO:0000313" key="1">
    <source>
        <dbReference type="EMBL" id="PAD73640.1"/>
    </source>
</evidence>
<accession>A0A268EKJ0</accession>
<organism evidence="1 2">
    <name type="scientific">Paenibacillus campinasensis</name>
    <dbReference type="NCBI Taxonomy" id="66347"/>
    <lineage>
        <taxon>Bacteria</taxon>
        <taxon>Bacillati</taxon>
        <taxon>Bacillota</taxon>
        <taxon>Bacilli</taxon>
        <taxon>Bacillales</taxon>
        <taxon>Paenibacillaceae</taxon>
        <taxon>Paenibacillus</taxon>
    </lineage>
</organism>
<dbReference type="RefSeq" id="WP_095267038.1">
    <property type="nucleotide sequence ID" value="NZ_NPBY01000063.1"/>
</dbReference>
<reference evidence="1 2" key="1">
    <citation type="submission" date="2017-07" db="EMBL/GenBank/DDBJ databases">
        <title>Isolation and whole genome analysis of endospore-forming bacteria from heroin.</title>
        <authorList>
            <person name="Kalinowski J."/>
            <person name="Ahrens B."/>
            <person name="Al-Dilaimi A."/>
            <person name="Winkler A."/>
            <person name="Wibberg D."/>
            <person name="Schleenbecker U."/>
            <person name="Ruckert C."/>
            <person name="Wolfel R."/>
            <person name="Grass G."/>
        </authorList>
    </citation>
    <scope>NUCLEOTIDE SEQUENCE [LARGE SCALE GENOMIC DNA]</scope>
    <source>
        <strain evidence="1 2">7537-G1</strain>
    </source>
</reference>
<evidence type="ECO:0008006" key="3">
    <source>
        <dbReference type="Google" id="ProtNLM"/>
    </source>
</evidence>
<evidence type="ECO:0000313" key="2">
    <source>
        <dbReference type="Proteomes" id="UP000215596"/>
    </source>
</evidence>